<dbReference type="RefSeq" id="WP_157584182.1">
    <property type="nucleotide sequence ID" value="NZ_WPIN01000003.1"/>
</dbReference>
<evidence type="ECO:0000256" key="1">
    <source>
        <dbReference type="SAM" id="Coils"/>
    </source>
</evidence>
<evidence type="ECO:0000313" key="3">
    <source>
        <dbReference type="Proteomes" id="UP000436006"/>
    </source>
</evidence>
<comment type="caution">
    <text evidence="2">The sequence shown here is derived from an EMBL/GenBank/DDBJ whole genome shotgun (WGS) entry which is preliminary data.</text>
</comment>
<sequence length="83" mass="9430">MPTSVSYLSGQLTGPFLSHAQIEAMPDSAIKSAYENVKIQLANLQRRVQNNSGLLAELTEEIQAFTRQVVWLRARKFPDYFED</sequence>
<accession>A0A7K1S818</accession>
<protein>
    <submittedName>
        <fullName evidence="2">Uncharacterized protein</fullName>
    </submittedName>
</protein>
<organism evidence="2 3">
    <name type="scientific">Spirosoma arboris</name>
    <dbReference type="NCBI Taxonomy" id="2682092"/>
    <lineage>
        <taxon>Bacteria</taxon>
        <taxon>Pseudomonadati</taxon>
        <taxon>Bacteroidota</taxon>
        <taxon>Cytophagia</taxon>
        <taxon>Cytophagales</taxon>
        <taxon>Cytophagaceae</taxon>
        <taxon>Spirosoma</taxon>
    </lineage>
</organism>
<reference evidence="2 3" key="1">
    <citation type="submission" date="2019-12" db="EMBL/GenBank/DDBJ databases">
        <title>Spirosoma sp. HMF4905 genome sequencing and assembly.</title>
        <authorList>
            <person name="Kang H."/>
            <person name="Cha I."/>
            <person name="Kim H."/>
            <person name="Joh K."/>
        </authorList>
    </citation>
    <scope>NUCLEOTIDE SEQUENCE [LARGE SCALE GENOMIC DNA]</scope>
    <source>
        <strain evidence="2 3">HMF4905</strain>
    </source>
</reference>
<proteinExistence type="predicted"/>
<keyword evidence="1" id="KW-0175">Coiled coil</keyword>
<evidence type="ECO:0000313" key="2">
    <source>
        <dbReference type="EMBL" id="MVM29919.1"/>
    </source>
</evidence>
<dbReference type="AlphaFoldDB" id="A0A7K1S818"/>
<dbReference type="EMBL" id="WPIN01000003">
    <property type="protein sequence ID" value="MVM29919.1"/>
    <property type="molecule type" value="Genomic_DNA"/>
</dbReference>
<dbReference type="Proteomes" id="UP000436006">
    <property type="component" value="Unassembled WGS sequence"/>
</dbReference>
<keyword evidence="3" id="KW-1185">Reference proteome</keyword>
<name>A0A7K1S818_9BACT</name>
<feature type="coiled-coil region" evidence="1">
    <location>
        <begin position="41"/>
        <end position="75"/>
    </location>
</feature>
<gene>
    <name evidence="2" type="ORF">GO755_07735</name>
</gene>